<proteinExistence type="predicted"/>
<protein>
    <submittedName>
        <fullName evidence="1">Uncharacterized protein</fullName>
    </submittedName>
</protein>
<gene>
    <name evidence="1" type="ORF">FRUB_09310</name>
</gene>
<dbReference type="AlphaFoldDB" id="A0A225DKS4"/>
<evidence type="ECO:0000313" key="1">
    <source>
        <dbReference type="EMBL" id="OWK36747.1"/>
    </source>
</evidence>
<keyword evidence="2" id="KW-1185">Reference proteome</keyword>
<comment type="caution">
    <text evidence="1">The sequence shown here is derived from an EMBL/GenBank/DDBJ whole genome shotgun (WGS) entry which is preliminary data.</text>
</comment>
<name>A0A225DKS4_9BACT</name>
<accession>A0A225DKS4</accession>
<evidence type="ECO:0000313" key="2">
    <source>
        <dbReference type="Proteomes" id="UP000214646"/>
    </source>
</evidence>
<sequence>MIVGMSEPFSFDPNAYGSAVAALVLPIRVAELGPGTPNAAARAALSAFDPSRDFAQPVRDREAAQACLAGLFLYHDFHDEAHAISQDLPTAEGSFWHAILHRREPDPSNSKYWWRQVGSHLVLSRLASETPALGYSYTSPTAFVDFCERVRGGGTSEEELAKRVQALEWQLLFEHCYRKTVG</sequence>
<organism evidence="1 2">
    <name type="scientific">Fimbriiglobus ruber</name>
    <dbReference type="NCBI Taxonomy" id="1908690"/>
    <lineage>
        <taxon>Bacteria</taxon>
        <taxon>Pseudomonadati</taxon>
        <taxon>Planctomycetota</taxon>
        <taxon>Planctomycetia</taxon>
        <taxon>Gemmatales</taxon>
        <taxon>Gemmataceae</taxon>
        <taxon>Fimbriiglobus</taxon>
    </lineage>
</organism>
<reference evidence="2" key="1">
    <citation type="submission" date="2017-06" db="EMBL/GenBank/DDBJ databases">
        <title>Genome analysis of Fimbriiglobus ruber SP5, the first member of the order Planctomycetales with confirmed chitinolytic capability.</title>
        <authorList>
            <person name="Ravin N.V."/>
            <person name="Rakitin A.L."/>
            <person name="Ivanova A.A."/>
            <person name="Beletsky A.V."/>
            <person name="Kulichevskaya I.S."/>
            <person name="Mardanov A.V."/>
            <person name="Dedysh S.N."/>
        </authorList>
    </citation>
    <scope>NUCLEOTIDE SEQUENCE [LARGE SCALE GENOMIC DNA]</scope>
    <source>
        <strain evidence="2">SP5</strain>
    </source>
</reference>
<dbReference type="EMBL" id="NIDE01000017">
    <property type="protein sequence ID" value="OWK36747.1"/>
    <property type="molecule type" value="Genomic_DNA"/>
</dbReference>
<dbReference type="Proteomes" id="UP000214646">
    <property type="component" value="Unassembled WGS sequence"/>
</dbReference>